<feature type="domain" description="Nucleoside phosphorylase" evidence="1">
    <location>
        <begin position="24"/>
        <end position="75"/>
    </location>
</feature>
<dbReference type="PANTHER" id="PTHR46832:SF1">
    <property type="entry name" value="5'-METHYLTHIOADENOSINE_S-ADENOSYLHOMOCYSTEINE NUCLEOSIDASE"/>
    <property type="match status" value="1"/>
</dbReference>
<dbReference type="NCBIfam" id="NF004168">
    <property type="entry name" value="PRK05634.1"/>
    <property type="match status" value="1"/>
</dbReference>
<evidence type="ECO:0000313" key="3">
    <source>
        <dbReference type="Proteomes" id="UP000307768"/>
    </source>
</evidence>
<accession>A0A5Q6RK27</accession>
<dbReference type="SUPFAM" id="SSF53167">
    <property type="entry name" value="Purine and uridine phosphorylases"/>
    <property type="match status" value="1"/>
</dbReference>
<dbReference type="InterPro" id="IPR035994">
    <property type="entry name" value="Nucleoside_phosphorylase_sf"/>
</dbReference>
<dbReference type="Pfam" id="PF01048">
    <property type="entry name" value="PNP_UDP_1"/>
    <property type="match status" value="2"/>
</dbReference>
<dbReference type="GO" id="GO:0005829">
    <property type="term" value="C:cytosol"/>
    <property type="evidence" value="ECO:0007669"/>
    <property type="project" value="TreeGrafter"/>
</dbReference>
<gene>
    <name evidence="2" type="ORF">FE697_021180</name>
</gene>
<organism evidence="2 3">
    <name type="scientific">Mumia zhuanghuii</name>
    <dbReference type="NCBI Taxonomy" id="2585211"/>
    <lineage>
        <taxon>Bacteria</taxon>
        <taxon>Bacillati</taxon>
        <taxon>Actinomycetota</taxon>
        <taxon>Actinomycetes</taxon>
        <taxon>Propionibacteriales</taxon>
        <taxon>Nocardioidaceae</taxon>
        <taxon>Mumia</taxon>
    </lineage>
</organism>
<proteinExistence type="predicted"/>
<dbReference type="Proteomes" id="UP000307768">
    <property type="component" value="Unassembled WGS sequence"/>
</dbReference>
<reference evidence="2 3" key="1">
    <citation type="submission" date="2019-09" db="EMBL/GenBank/DDBJ databases">
        <title>Mumia zhuanghuii sp. nov. isolated from the intestinal contents of plateau pika (Ochotona curzoniae) in the Qinghai-Tibet plateau of China.</title>
        <authorList>
            <person name="Tian Z."/>
        </authorList>
    </citation>
    <scope>NUCLEOTIDE SEQUENCE [LARGE SCALE GENOMIC DNA]</scope>
    <source>
        <strain evidence="3">350</strain>
    </source>
</reference>
<dbReference type="AlphaFoldDB" id="A0A5Q6RK27"/>
<dbReference type="RefSeq" id="WP_149771626.1">
    <property type="nucleotide sequence ID" value="NZ_VDFQ02000007.1"/>
</dbReference>
<evidence type="ECO:0000313" key="2">
    <source>
        <dbReference type="EMBL" id="KAA1418337.1"/>
    </source>
</evidence>
<dbReference type="Gene3D" id="3.40.50.1580">
    <property type="entry name" value="Nucleoside phosphorylase domain"/>
    <property type="match status" value="1"/>
</dbReference>
<dbReference type="PANTHER" id="PTHR46832">
    <property type="entry name" value="5'-METHYLTHIOADENOSINE/S-ADENOSYLHOMOCYSTEINE NUCLEOSIDASE"/>
    <property type="match status" value="1"/>
</dbReference>
<dbReference type="EMBL" id="VDFQ02000007">
    <property type="protein sequence ID" value="KAA1418337.1"/>
    <property type="molecule type" value="Genomic_DNA"/>
</dbReference>
<sequence>MAAEPLVIAATAAEAAYVPAGLRLVVTGIGKVQATLVTALAVAELRPSIVLNVGTAGALDGSTGLHLPSRVVNHDISAVELTALGYPVVDEIAIPGGDGSVLASGDTFVTDPAVRERLALRARLVDMEGFAVAAVAAHLGVPVRLVKHVSDQADASAMEWPQVVDASARVLGEWLRSST</sequence>
<feature type="domain" description="Nucleoside phosphorylase" evidence="1">
    <location>
        <begin position="101"/>
        <end position="162"/>
    </location>
</feature>
<evidence type="ECO:0000259" key="1">
    <source>
        <dbReference type="Pfam" id="PF01048"/>
    </source>
</evidence>
<dbReference type="OrthoDB" id="3852236at2"/>
<comment type="caution">
    <text evidence="2">The sequence shown here is derived from an EMBL/GenBank/DDBJ whole genome shotgun (WGS) entry which is preliminary data.</text>
</comment>
<dbReference type="GO" id="GO:0019284">
    <property type="term" value="P:L-methionine salvage from S-adenosylmethionine"/>
    <property type="evidence" value="ECO:0007669"/>
    <property type="project" value="TreeGrafter"/>
</dbReference>
<dbReference type="GO" id="GO:0008930">
    <property type="term" value="F:methylthioadenosine nucleosidase activity"/>
    <property type="evidence" value="ECO:0007669"/>
    <property type="project" value="TreeGrafter"/>
</dbReference>
<dbReference type="GO" id="GO:0008782">
    <property type="term" value="F:adenosylhomocysteine nucleosidase activity"/>
    <property type="evidence" value="ECO:0007669"/>
    <property type="project" value="TreeGrafter"/>
</dbReference>
<protein>
    <submittedName>
        <fullName evidence="2">Nucleosidase</fullName>
    </submittedName>
</protein>
<name>A0A5Q6RK27_9ACTN</name>
<dbReference type="GO" id="GO:0009116">
    <property type="term" value="P:nucleoside metabolic process"/>
    <property type="evidence" value="ECO:0007669"/>
    <property type="project" value="InterPro"/>
</dbReference>
<dbReference type="InterPro" id="IPR000845">
    <property type="entry name" value="Nucleoside_phosphorylase_d"/>
</dbReference>